<proteinExistence type="predicted"/>
<sequence length="2484" mass="274536">QPIAIIGSACRLPGSASSPSKLWVLLQNPVELLKEAPRDRFNWEGVYRPDGLHSSSKTKDGYWLEENIRQFDPQFFNIPPAEAETLDPQHRILLENVYEAMESAGLTLEDLQGSDTGVFVGLMGCEYFDNATFDLEASSGQMLTTGTGRNMAANRISYTFDFRGPSMTIDTACSSSMMAVHLAVSSLRRGECKVAFACGASLNLVFRSFVSLTKMKMISPDGRSKMFDETANGYGKGEGVAVVCLKRLDMAIEDGDYIECIIRETGTNQDGRTRGIAMPSAEAQADLIRQTYRRAGLDPTQIGSRPSFFEAHGTGTPAGDPVEAQAVEAAFFPPDQEYADDEILYIGSIKTVVGHTEGTAGIAGMLKAVLAVQNGVIPPNLLFSRMNPSVEPYSKHLRLVTAANPWPLLPAACPRRASINSFGFGGSNVHVILESYADATRRRIASMTSVGSAALPIFTPFTFSGISERTLVSTLETLLQYLKDHSGSVSLRDLAWTLQYKRSQFPFRCAIAARTSEELQQKLESTIQIATSKGAAAISTRASSIASPRIMGIFTGQGAQWATMGKDLIGRSAYAREIIEKLDSSLSSLPVSDRPKWKLKEELMIDGTQSRMHDATLSQPSTTAVQILLVDLLRAAGVKLHVVVGHSSGEIGAAYAAGLISAEHAIKIAYYRGHHSGLAAGKNNQAGAMLATFMTAEHATELCNDPDLLGRISIAAFNSPSIVTLSGDAEAIDEAATVLERRKIFARRLKVDKAYHSYHMSACAVPYLQSLEQCGMSPLAPPEDAPMWFSSVHCGKRMAAGKKLRGSYWIENLTSPVRFSEAITTAISEMGLPDLFLEVGPHPALKVPVQQIVGETAKSDNAYIGLINRGQNSKISFSNALGNIWSRFSRSAVDFRNYDAMLSNGPKPTLIKDLPTYPWQHDKEYWWENRYLRRRFQETLPPSELLGHSLSIGAQHEAKWRHFLKPKEIPWLLDHKLNGLAVLPGAAYVVMATTAAERLFQKHPIEVIEIEEIHFLLPISFADEDSAIETVLTVTTIDFTQTRAKADFFVDFCSHQRRDEMMTAARGKLVVRFGIDLDRAHPEGVTQHSILVTVGVDLFYQSLRDEGFTFTGPFRSITSLRRRMDFAAGEIRSLPSEMTFHPAMLDGLLQGAFAAHGFPGDSAMPNFRVPSYIKSIKIFPTRCGEIAGMYKSLRFEVMKTGSQEYGGLLYSPGGEGATIYVEGLSLAPFHFSTSKDDLKMFSEVVWRPCIPNAQLITSSFVVASEQMRLAKLIERVALFYLRTLNRIISYEEEQRADQPLRHLLEYARLVSAEALLGLNPHLEQEWLQDTEDDISEIVKANPGSINLELLDLVGKAYPFIICRQENALSTLMENDMLSRLYRYGLGFPETNACLARVVQTISNRSSNIRILEIGAGTGSVTGSILESAAYSSYTFTDISPAFLGSAKQLFRRFADKMLFKTFDMDKDIVQQGYDVGSFEVIVASNVLHASADVPKALRNIRALLRPGGYMVCLELAKNRQAFHTTIMGGLPGWWLGHGTDRSWSPALKVEQWDKYLRKSGFGGIDAITPVLDELLCPYHVFTAQAVDDRVMAIRKPLSFSLPMSSDSLMIIGEDPIEHKGLITGIENLLSASFKELTQIPGLEDLNRCGTIPSVVLCLVELDKPLFLDITPAKLATLQKLFTEATDIVWITKGCRVPTSIEAAYGNMMVGLGRSVRHELPHLRLAFSDFDTVDSVNARNLSQEVLRWYMLGQWAAEGWRDDVLFGHHNETAVEDGVKLYPSIVHSKARNFRYNAQHRRITHDVRPHTTPVELHFKDSNGLYNLREAPHTPSQSVGNSTLFVKMLYSTLYATKISSMGYLFVGLGINLRGDFTIVFSDTISSWVEVPRYAVHACSPSKGFEKQYLHAFACNLVAERVIKAARTSGHLMVLSADPLCMSFIEERASKLGKKVVFITSIPLFERDRAIFVHPHSLDVKIRQSIPEGVSVLINISNRPQDEVLFKRVSSMFESRCSKLKDSGAIFKPLSSGYDSVSDSSASSRIVGKNVEDLEALPPTMYEAVDVYSVSPKDLAQRPLQNFSSILDWTATDRIPVSIQPASVVVKFCPDKTYLIIGTSDIARSICEWMIVNGARYVLMASRNPDSLSGWAKDMESKGAFVDLHVADVTCESSIREMIVSAKKGLNARKIVMPPFGGMIHLALVLKDAVFTRMTFEELQAVTDVKARGSRILHEQLLDEMLDFFIMASSVSYVLGNPGQANYICGNAFMVGLSKYRRSIGLAASVVDLGRVTGIGYISRSERAKVNEFNSEDIRKRALYPISERDLHQIFAEAVLASPHDSRSSPEIITGLRNVEPDMLPHSPWANEPMFAHLLTPESTDTTMKSKPQLSVREKLSEELSSVSTTLVEDNVYDIVRSAFMDRLSVLLQIDVEDIDESVSLLDLGIDSLVATDIGSWARKELRVQVPHSMVFGGASALDLVKFAVEHLDR</sequence>
<gene>
    <name evidence="1" type="ORF">BDR25DRAFT_153440</name>
</gene>
<accession>A0ACB6R0Q4</accession>
<dbReference type="EMBL" id="MU003501">
    <property type="protein sequence ID" value="KAF2472828.1"/>
    <property type="molecule type" value="Genomic_DNA"/>
</dbReference>
<evidence type="ECO:0000313" key="2">
    <source>
        <dbReference type="Proteomes" id="UP000799755"/>
    </source>
</evidence>
<comment type="caution">
    <text evidence="1">The sequence shown here is derived from an EMBL/GenBank/DDBJ whole genome shotgun (WGS) entry which is preliminary data.</text>
</comment>
<name>A0ACB6R0Q4_9PLEO</name>
<feature type="non-terminal residue" evidence="1">
    <location>
        <position position="1"/>
    </location>
</feature>
<protein>
    <submittedName>
        <fullName evidence="1">Ketoacyl-synt-domain-containing protein</fullName>
    </submittedName>
</protein>
<keyword evidence="2" id="KW-1185">Reference proteome</keyword>
<organism evidence="1 2">
    <name type="scientific">Lindgomyces ingoldianus</name>
    <dbReference type="NCBI Taxonomy" id="673940"/>
    <lineage>
        <taxon>Eukaryota</taxon>
        <taxon>Fungi</taxon>
        <taxon>Dikarya</taxon>
        <taxon>Ascomycota</taxon>
        <taxon>Pezizomycotina</taxon>
        <taxon>Dothideomycetes</taxon>
        <taxon>Pleosporomycetidae</taxon>
        <taxon>Pleosporales</taxon>
        <taxon>Lindgomycetaceae</taxon>
        <taxon>Lindgomyces</taxon>
    </lineage>
</organism>
<evidence type="ECO:0000313" key="1">
    <source>
        <dbReference type="EMBL" id="KAF2472828.1"/>
    </source>
</evidence>
<feature type="non-terminal residue" evidence="1">
    <location>
        <position position="2484"/>
    </location>
</feature>
<dbReference type="Proteomes" id="UP000799755">
    <property type="component" value="Unassembled WGS sequence"/>
</dbReference>
<reference evidence="1" key="1">
    <citation type="journal article" date="2020" name="Stud. Mycol.">
        <title>101 Dothideomycetes genomes: a test case for predicting lifestyles and emergence of pathogens.</title>
        <authorList>
            <person name="Haridas S."/>
            <person name="Albert R."/>
            <person name="Binder M."/>
            <person name="Bloem J."/>
            <person name="Labutti K."/>
            <person name="Salamov A."/>
            <person name="Andreopoulos B."/>
            <person name="Baker S."/>
            <person name="Barry K."/>
            <person name="Bills G."/>
            <person name="Bluhm B."/>
            <person name="Cannon C."/>
            <person name="Castanera R."/>
            <person name="Culley D."/>
            <person name="Daum C."/>
            <person name="Ezra D."/>
            <person name="Gonzalez J."/>
            <person name="Henrissat B."/>
            <person name="Kuo A."/>
            <person name="Liang C."/>
            <person name="Lipzen A."/>
            <person name="Lutzoni F."/>
            <person name="Magnuson J."/>
            <person name="Mondo S."/>
            <person name="Nolan M."/>
            <person name="Ohm R."/>
            <person name="Pangilinan J."/>
            <person name="Park H.-J."/>
            <person name="Ramirez L."/>
            <person name="Alfaro M."/>
            <person name="Sun H."/>
            <person name="Tritt A."/>
            <person name="Yoshinaga Y."/>
            <person name="Zwiers L.-H."/>
            <person name="Turgeon B."/>
            <person name="Goodwin S."/>
            <person name="Spatafora J."/>
            <person name="Crous P."/>
            <person name="Grigoriev I."/>
        </authorList>
    </citation>
    <scope>NUCLEOTIDE SEQUENCE</scope>
    <source>
        <strain evidence="1">ATCC 200398</strain>
    </source>
</reference>